<evidence type="ECO:0000313" key="2">
    <source>
        <dbReference type="Proteomes" id="UP000006334"/>
    </source>
</evidence>
<dbReference type="AlphaFoldDB" id="K6Y4F8"/>
<dbReference type="EMBL" id="BAEN01000015">
    <property type="protein sequence ID" value="GAC13147.1"/>
    <property type="molecule type" value="Genomic_DNA"/>
</dbReference>
<comment type="caution">
    <text evidence="1">The sequence shown here is derived from an EMBL/GenBank/DDBJ whole genome shotgun (WGS) entry which is preliminary data.</text>
</comment>
<sequence>MKKYKTYLESIMKSISVILILLGITGCTSSATKEFLGQAAGNAANTQVGYNKQQCFTVKSQCVQGHYETWQTSDGVEGCSCKKL</sequence>
<proteinExistence type="predicted"/>
<keyword evidence="2" id="KW-1185">Reference proteome</keyword>
<reference evidence="1 2" key="1">
    <citation type="journal article" date="2017" name="Antonie Van Leeuwenhoek">
        <title>Rhizobium rhizosphaerae sp. nov., a novel species isolated from rice rhizosphere.</title>
        <authorList>
            <person name="Zhao J.J."/>
            <person name="Zhang J."/>
            <person name="Zhang R.J."/>
            <person name="Zhang C.W."/>
            <person name="Yin H.Q."/>
            <person name="Zhang X.X."/>
        </authorList>
    </citation>
    <scope>NUCLEOTIDE SEQUENCE [LARGE SCALE GENOMIC DNA]</scope>
    <source>
        <strain evidence="1 2">E3</strain>
    </source>
</reference>
<dbReference type="STRING" id="1127673.GLIP_0501"/>
<name>K6Y4F8_9ALTE</name>
<dbReference type="PROSITE" id="PS51257">
    <property type="entry name" value="PROKAR_LIPOPROTEIN"/>
    <property type="match status" value="1"/>
</dbReference>
<accession>K6Y4F8</accession>
<organism evidence="1 2">
    <name type="scientific">Aliiglaciecola lipolytica E3</name>
    <dbReference type="NCBI Taxonomy" id="1127673"/>
    <lineage>
        <taxon>Bacteria</taxon>
        <taxon>Pseudomonadati</taxon>
        <taxon>Pseudomonadota</taxon>
        <taxon>Gammaproteobacteria</taxon>
        <taxon>Alteromonadales</taxon>
        <taxon>Alteromonadaceae</taxon>
        <taxon>Aliiglaciecola</taxon>
    </lineage>
</organism>
<evidence type="ECO:0000313" key="1">
    <source>
        <dbReference type="EMBL" id="GAC13147.1"/>
    </source>
</evidence>
<evidence type="ECO:0008006" key="3">
    <source>
        <dbReference type="Google" id="ProtNLM"/>
    </source>
</evidence>
<gene>
    <name evidence="1" type="ORF">GLIP_0501</name>
</gene>
<dbReference type="Proteomes" id="UP000006334">
    <property type="component" value="Unassembled WGS sequence"/>
</dbReference>
<protein>
    <recommendedName>
        <fullName evidence="3">Lipoprotein</fullName>
    </recommendedName>
</protein>